<dbReference type="InterPro" id="IPR024300">
    <property type="entry name" value="SipL_SPOCS_dom"/>
</dbReference>
<dbReference type="RefSeq" id="WP_120169821.1">
    <property type="nucleotide sequence ID" value="NZ_MCIB01000026.1"/>
</dbReference>
<accession>A0A419T039</accession>
<evidence type="ECO:0000313" key="3">
    <source>
        <dbReference type="Proteomes" id="UP000284177"/>
    </source>
</evidence>
<evidence type="ECO:0000313" key="2">
    <source>
        <dbReference type="EMBL" id="RKD30914.1"/>
    </source>
</evidence>
<name>A0A419T039_9FIRM</name>
<comment type="caution">
    <text evidence="2">The sequence shown here is derived from an EMBL/GenBank/DDBJ whole genome shotgun (WGS) entry which is preliminary data.</text>
</comment>
<dbReference type="PANTHER" id="PTHR33734">
    <property type="entry name" value="LYSM DOMAIN-CONTAINING GPI-ANCHORED PROTEIN 2"/>
    <property type="match status" value="1"/>
</dbReference>
<dbReference type="EMBL" id="MCIB01000026">
    <property type="protein sequence ID" value="RKD30914.1"/>
    <property type="molecule type" value="Genomic_DNA"/>
</dbReference>
<dbReference type="Gene3D" id="3.10.350.10">
    <property type="entry name" value="LysM domain"/>
    <property type="match status" value="1"/>
</dbReference>
<dbReference type="CDD" id="cd00118">
    <property type="entry name" value="LysM"/>
    <property type="match status" value="1"/>
</dbReference>
<dbReference type="PANTHER" id="PTHR33734:SF22">
    <property type="entry name" value="MEMBRANE-BOUND LYTIC MUREIN TRANSGLYCOSYLASE D"/>
    <property type="match status" value="1"/>
</dbReference>
<feature type="domain" description="LysM" evidence="1">
    <location>
        <begin position="471"/>
        <end position="515"/>
    </location>
</feature>
<dbReference type="OrthoDB" id="9779340at2"/>
<dbReference type="Proteomes" id="UP000284177">
    <property type="component" value="Unassembled WGS sequence"/>
</dbReference>
<dbReference type="AlphaFoldDB" id="A0A419T039"/>
<dbReference type="Pfam" id="PF12673">
    <property type="entry name" value="SipL"/>
    <property type="match status" value="3"/>
</dbReference>
<keyword evidence="3" id="KW-1185">Reference proteome</keyword>
<dbReference type="GO" id="GO:0008932">
    <property type="term" value="F:lytic endotransglycosylase activity"/>
    <property type="evidence" value="ECO:0007669"/>
    <property type="project" value="TreeGrafter"/>
</dbReference>
<dbReference type="Pfam" id="PF01476">
    <property type="entry name" value="LysM"/>
    <property type="match status" value="1"/>
</dbReference>
<dbReference type="InterPro" id="IPR036779">
    <property type="entry name" value="LysM_dom_sf"/>
</dbReference>
<protein>
    <submittedName>
        <fullName evidence="2">Peptidoglycan-binding LysM</fullName>
    </submittedName>
</protein>
<gene>
    <name evidence="2" type="ORF">BET03_13115</name>
</gene>
<proteinExistence type="predicted"/>
<organism evidence="2 3">
    <name type="scientific">Thermohalobacter berrensis</name>
    <dbReference type="NCBI Taxonomy" id="99594"/>
    <lineage>
        <taxon>Bacteria</taxon>
        <taxon>Bacillati</taxon>
        <taxon>Bacillota</taxon>
        <taxon>Tissierellia</taxon>
        <taxon>Tissierellales</taxon>
        <taxon>Thermohalobacteraceae</taxon>
        <taxon>Thermohalobacter</taxon>
    </lineage>
</organism>
<dbReference type="PROSITE" id="PS51782">
    <property type="entry name" value="LYSM"/>
    <property type="match status" value="1"/>
</dbReference>
<dbReference type="SMART" id="SM00257">
    <property type="entry name" value="LysM"/>
    <property type="match status" value="1"/>
</dbReference>
<dbReference type="SUPFAM" id="SSF54106">
    <property type="entry name" value="LysM domain"/>
    <property type="match status" value="1"/>
</dbReference>
<dbReference type="InterPro" id="IPR018392">
    <property type="entry name" value="LysM"/>
</dbReference>
<sequence length="523" mass="59650">MAVELVKDLLKIDQTVGKEEVQSLVEGEIVLPETKPDINKILTVDGEIDVRDIKVEKDKLIAKGIVKFKALYNTNNEEKPVSSVEASTDFSEEVEVLGIDENMKADVEADIEHIDYNLADTRKISVKTVLKLLGKVEKENTIDIVEDMQGDSGVQVLKEKIRYNDVVGANISNTIVKEAFELEEEMPDVVDILRVDTKAYERETKVVDDKVIVAGVVDCSIMYFGDDNENKINHVRHEIPFTHFVEINGATKDMDYSLKLNVGETSYDTREDINGNLRVIDVESVVKIDAKVYEQKVKEVIVDTYSTKRKFDVKKEKINIVEDVGRNQVKEEIKETITLEENNEEIKNIYDLKAKPILTDYRIIDGKVVVEGLLNLDMIYLGMDTEEIRNFKYEIPFKTYTDIEGVKEGMESEIDLALANMYFNKTNSKEIEIEADIKADVAVNRIKEIDIVTEAEEIEEEIDSTNRPSITVYIVQNDDTLWDIAKRYNTTVEDLIETNEIMNPDNIMPGEKLIIEKTVDIEL</sequence>
<evidence type="ECO:0000259" key="1">
    <source>
        <dbReference type="PROSITE" id="PS51782"/>
    </source>
</evidence>
<reference evidence="2 3" key="1">
    <citation type="submission" date="2016-08" db="EMBL/GenBank/DDBJ databases">
        <title>Novel Firmicutes and Novel Genomes.</title>
        <authorList>
            <person name="Poppleton D.I."/>
            <person name="Gribaldo S."/>
        </authorList>
    </citation>
    <scope>NUCLEOTIDE SEQUENCE [LARGE SCALE GENOMIC DNA]</scope>
    <source>
        <strain evidence="2 3">CTT3</strain>
    </source>
</reference>